<dbReference type="Proteomes" id="UP000701341">
    <property type="component" value="Unassembled WGS sequence"/>
</dbReference>
<comment type="caution">
    <text evidence="7">The sequence shown here is derived from an EMBL/GenBank/DDBJ whole genome shotgun (WGS) entry which is preliminary data.</text>
</comment>
<dbReference type="GO" id="GO:0000981">
    <property type="term" value="F:DNA-binding transcription factor activity, RNA polymerase II-specific"/>
    <property type="evidence" value="ECO:0007669"/>
    <property type="project" value="InterPro"/>
</dbReference>
<keyword evidence="1" id="KW-0805">Transcription regulation</keyword>
<evidence type="ECO:0000256" key="2">
    <source>
        <dbReference type="ARBA" id="ARBA00023125"/>
    </source>
</evidence>
<gene>
    <name evidence="7" type="ORF">PCG10_007276</name>
</gene>
<feature type="region of interest" description="Disordered" evidence="5">
    <location>
        <begin position="70"/>
        <end position="95"/>
    </location>
</feature>
<dbReference type="GO" id="GO:0003677">
    <property type="term" value="F:DNA binding"/>
    <property type="evidence" value="ECO:0007669"/>
    <property type="project" value="UniProtKB-KW"/>
</dbReference>
<evidence type="ECO:0000313" key="7">
    <source>
        <dbReference type="EMBL" id="KAF7522762.1"/>
    </source>
</evidence>
<reference evidence="7" key="1">
    <citation type="submission" date="2020-02" db="EMBL/GenBank/DDBJ databases">
        <authorList>
            <person name="Lichtner F.J."/>
        </authorList>
    </citation>
    <scope>NUCLEOTIDE SEQUENCE</scope>
    <source>
        <strain evidence="7">G10</strain>
    </source>
</reference>
<organism evidence="7 8">
    <name type="scientific">Penicillium crustosum</name>
    <name type="common">Blue mold fungus</name>
    <dbReference type="NCBI Taxonomy" id="36656"/>
    <lineage>
        <taxon>Eukaryota</taxon>
        <taxon>Fungi</taxon>
        <taxon>Dikarya</taxon>
        <taxon>Ascomycota</taxon>
        <taxon>Pezizomycotina</taxon>
        <taxon>Eurotiomycetes</taxon>
        <taxon>Eurotiomycetidae</taxon>
        <taxon>Eurotiales</taxon>
        <taxon>Aspergillaceae</taxon>
        <taxon>Penicillium</taxon>
    </lineage>
</organism>
<sequence length="433" mass="47294">MPPSSHLSMRASCDRCRFHKLKCVLSSEESPSRHECARCIRAKVKCVYSPRAPARRRKIVVSEKTSQTFSCEGFGPPTPLTDSPSTGEEDFGDAALSRMSPPEIRAMCSIPPHSDSHAYSLFTFDSPALDQPVVPALSTAGQVVSDTALHESLFGSHTPQSVLQQVGQDLRFGLSTTHPPSMCESQQLQAHIHLVKPPTTTATRISNLVAEIHKTLALLPDNCRGSRYPNFNLREYPVGTVLHLAQDLIDIVSKFKPASEAPTTPDISTSLTTLAHYTTASSTGGDSAISTLLNQEFYPDLISPDPTLSSTSCVHDNVMDTPTKLLAMGCYFSLRRLYYVVFTHFEGYLSTKQQAPSSRGQLADNLAKGRELQVGELLSTDEMCSSIKTAVRLMLEVLQCADNVLSILEVVGTEFDGLGSKVQSLEGMLRERM</sequence>
<name>A0A9P5GJT5_PENCR</name>
<dbReference type="CDD" id="cd00067">
    <property type="entry name" value="GAL4"/>
    <property type="match status" value="1"/>
</dbReference>
<evidence type="ECO:0000256" key="5">
    <source>
        <dbReference type="SAM" id="MobiDB-lite"/>
    </source>
</evidence>
<dbReference type="InterPro" id="IPR001138">
    <property type="entry name" value="Zn2Cys6_DnaBD"/>
</dbReference>
<dbReference type="SUPFAM" id="SSF57701">
    <property type="entry name" value="Zn2/Cys6 DNA-binding domain"/>
    <property type="match status" value="1"/>
</dbReference>
<evidence type="ECO:0000256" key="4">
    <source>
        <dbReference type="ARBA" id="ARBA00023242"/>
    </source>
</evidence>
<dbReference type="PROSITE" id="PS50048">
    <property type="entry name" value="ZN2_CY6_FUNGAL_2"/>
    <property type="match status" value="1"/>
</dbReference>
<keyword evidence="8" id="KW-1185">Reference proteome</keyword>
<dbReference type="EMBL" id="JAAOZQ010000050">
    <property type="protein sequence ID" value="KAF7522762.1"/>
    <property type="molecule type" value="Genomic_DNA"/>
</dbReference>
<protein>
    <recommendedName>
        <fullName evidence="6">Zn(2)-C6 fungal-type domain-containing protein</fullName>
    </recommendedName>
</protein>
<dbReference type="Gene3D" id="4.10.240.10">
    <property type="entry name" value="Zn(2)-C6 fungal-type DNA-binding domain"/>
    <property type="match status" value="1"/>
</dbReference>
<evidence type="ECO:0000256" key="3">
    <source>
        <dbReference type="ARBA" id="ARBA00023163"/>
    </source>
</evidence>
<dbReference type="SMART" id="SM00066">
    <property type="entry name" value="GAL4"/>
    <property type="match status" value="1"/>
</dbReference>
<dbReference type="AlphaFoldDB" id="A0A9P5GJT5"/>
<proteinExistence type="predicted"/>
<dbReference type="PROSITE" id="PS00463">
    <property type="entry name" value="ZN2_CY6_FUNGAL_1"/>
    <property type="match status" value="1"/>
</dbReference>
<evidence type="ECO:0000259" key="6">
    <source>
        <dbReference type="PROSITE" id="PS50048"/>
    </source>
</evidence>
<keyword evidence="4" id="KW-0539">Nucleus</keyword>
<dbReference type="InterPro" id="IPR036864">
    <property type="entry name" value="Zn2-C6_fun-type_DNA-bd_sf"/>
</dbReference>
<accession>A0A9P5GJT5</accession>
<evidence type="ECO:0000256" key="1">
    <source>
        <dbReference type="ARBA" id="ARBA00023015"/>
    </source>
</evidence>
<keyword evidence="2" id="KW-0238">DNA-binding</keyword>
<evidence type="ECO:0000313" key="8">
    <source>
        <dbReference type="Proteomes" id="UP000701341"/>
    </source>
</evidence>
<dbReference type="Pfam" id="PF00172">
    <property type="entry name" value="Zn_clus"/>
    <property type="match status" value="1"/>
</dbReference>
<dbReference type="GO" id="GO:0008270">
    <property type="term" value="F:zinc ion binding"/>
    <property type="evidence" value="ECO:0007669"/>
    <property type="project" value="InterPro"/>
</dbReference>
<keyword evidence="3" id="KW-0804">Transcription</keyword>
<feature type="domain" description="Zn(2)-C6 fungal-type" evidence="6">
    <location>
        <begin position="12"/>
        <end position="48"/>
    </location>
</feature>